<keyword evidence="2" id="KW-1185">Reference proteome</keyword>
<sequence>MVNLFEILDGFEEPSTDTPSPNHSEDIKSELNIVFQQHGVSPPESLLSALSELYSDPPPWHPWS</sequence>
<organism evidence="1 2">
    <name type="scientific">Erwinia phage Cronus</name>
    <dbReference type="NCBI Taxonomy" id="2163633"/>
    <lineage>
        <taxon>Viruses</taxon>
        <taxon>Duplodnaviria</taxon>
        <taxon>Heunggongvirae</taxon>
        <taxon>Uroviricota</taxon>
        <taxon>Caudoviricetes</taxon>
        <taxon>Pantevenvirales</taxon>
        <taxon>Straboviridae</taxon>
        <taxon>Tevenvirinae</taxon>
        <taxon>Risoevirus</taxon>
        <taxon>Risoevirus cronus</taxon>
        <taxon>Roskildevirus cronus</taxon>
    </lineage>
</organism>
<name>A0A2S1GM48_9CAUD</name>
<evidence type="ECO:0000313" key="2">
    <source>
        <dbReference type="Proteomes" id="UP000246316"/>
    </source>
</evidence>
<protein>
    <recommendedName>
        <fullName evidence="3">Molybdenum ABC transporter</fullName>
    </recommendedName>
</protein>
<dbReference type="GeneID" id="65112598"/>
<reference evidence="1" key="1">
    <citation type="submission" date="2018-03" db="EMBL/GenBank/DDBJ databases">
        <title>Phage therapy in agriculture - a green tech approach to combat plant pathogenic bacteria.</title>
        <authorList>
            <person name="Carstens A.B."/>
            <person name="Djurhuus A.M."/>
            <person name="Hansen L.H."/>
        </authorList>
    </citation>
    <scope>NUCLEOTIDE SEQUENCE [LARGE SCALE GENOMIC DNA]</scope>
</reference>
<accession>A0A2S1GM48</accession>
<dbReference type="RefSeq" id="YP_010094964.1">
    <property type="nucleotide sequence ID" value="NC_055743.1"/>
</dbReference>
<dbReference type="KEGG" id="vg:65112598"/>
<dbReference type="Proteomes" id="UP000246316">
    <property type="component" value="Segment"/>
</dbReference>
<dbReference type="EMBL" id="MH059636">
    <property type="protein sequence ID" value="AWD90456.1"/>
    <property type="molecule type" value="Genomic_DNA"/>
</dbReference>
<proteinExistence type="predicted"/>
<evidence type="ECO:0008006" key="3">
    <source>
        <dbReference type="Google" id="ProtNLM"/>
    </source>
</evidence>
<evidence type="ECO:0000313" key="1">
    <source>
        <dbReference type="EMBL" id="AWD90456.1"/>
    </source>
</evidence>